<dbReference type="OrthoDB" id="10050074at2759"/>
<accession>A0A6G0VVJ7</accession>
<sequence length="41" mass="4835">YISNHTLHKDLNIEAVVNLVKTYYKKFHSKLFLHPNPLIAN</sequence>
<proteinExistence type="predicted"/>
<protein>
    <submittedName>
        <fullName evidence="1">Zinc finger MYM-type protein 6-like</fullName>
    </submittedName>
</protein>
<evidence type="ECO:0000313" key="1">
    <source>
        <dbReference type="EMBL" id="KAF0711162.1"/>
    </source>
</evidence>
<gene>
    <name evidence="1" type="ORF">FWK35_00035413</name>
</gene>
<keyword evidence="2" id="KW-1185">Reference proteome</keyword>
<comment type="caution">
    <text evidence="1">The sequence shown here is derived from an EMBL/GenBank/DDBJ whole genome shotgun (WGS) entry which is preliminary data.</text>
</comment>
<reference evidence="1 2" key="1">
    <citation type="submission" date="2019-08" db="EMBL/GenBank/DDBJ databases">
        <title>Whole genome of Aphis craccivora.</title>
        <authorList>
            <person name="Voronova N.V."/>
            <person name="Shulinski R.S."/>
            <person name="Bandarenka Y.V."/>
            <person name="Zhorov D.G."/>
            <person name="Warner D."/>
        </authorList>
    </citation>
    <scope>NUCLEOTIDE SEQUENCE [LARGE SCALE GENOMIC DNA]</scope>
    <source>
        <strain evidence="1">180601</strain>
        <tissue evidence="1">Whole Body</tissue>
    </source>
</reference>
<feature type="non-terminal residue" evidence="1">
    <location>
        <position position="1"/>
    </location>
</feature>
<dbReference type="Proteomes" id="UP000478052">
    <property type="component" value="Unassembled WGS sequence"/>
</dbReference>
<name>A0A6G0VVJ7_APHCR</name>
<dbReference type="AlphaFoldDB" id="A0A6G0VVJ7"/>
<dbReference type="EMBL" id="VUJU01011376">
    <property type="protein sequence ID" value="KAF0711162.1"/>
    <property type="molecule type" value="Genomic_DNA"/>
</dbReference>
<evidence type="ECO:0000313" key="2">
    <source>
        <dbReference type="Proteomes" id="UP000478052"/>
    </source>
</evidence>
<organism evidence="1 2">
    <name type="scientific">Aphis craccivora</name>
    <name type="common">Cowpea aphid</name>
    <dbReference type="NCBI Taxonomy" id="307492"/>
    <lineage>
        <taxon>Eukaryota</taxon>
        <taxon>Metazoa</taxon>
        <taxon>Ecdysozoa</taxon>
        <taxon>Arthropoda</taxon>
        <taxon>Hexapoda</taxon>
        <taxon>Insecta</taxon>
        <taxon>Pterygota</taxon>
        <taxon>Neoptera</taxon>
        <taxon>Paraneoptera</taxon>
        <taxon>Hemiptera</taxon>
        <taxon>Sternorrhyncha</taxon>
        <taxon>Aphidomorpha</taxon>
        <taxon>Aphidoidea</taxon>
        <taxon>Aphididae</taxon>
        <taxon>Aphidini</taxon>
        <taxon>Aphis</taxon>
        <taxon>Aphis</taxon>
    </lineage>
</organism>